<organism evidence="2 3">
    <name type="scientific">Popillia japonica</name>
    <name type="common">Japanese beetle</name>
    <dbReference type="NCBI Taxonomy" id="7064"/>
    <lineage>
        <taxon>Eukaryota</taxon>
        <taxon>Metazoa</taxon>
        <taxon>Ecdysozoa</taxon>
        <taxon>Arthropoda</taxon>
        <taxon>Hexapoda</taxon>
        <taxon>Insecta</taxon>
        <taxon>Pterygota</taxon>
        <taxon>Neoptera</taxon>
        <taxon>Endopterygota</taxon>
        <taxon>Coleoptera</taxon>
        <taxon>Polyphaga</taxon>
        <taxon>Scarabaeiformia</taxon>
        <taxon>Scarabaeidae</taxon>
        <taxon>Rutelinae</taxon>
        <taxon>Popillia</taxon>
    </lineage>
</organism>
<sequence length="92" mass="10622">MFFCWKVNMKLKAEFFEPDHQARNASSSDDESEIEPLSSKSKKSIFFAEIGSSGAPKRPEEKFVLLHTIHYGYFRLVLLSKIRQALIPFLVI</sequence>
<reference evidence="2 3" key="1">
    <citation type="journal article" date="2024" name="BMC Genomics">
        <title>De novo assembly and annotation of Popillia japonica's genome with initial clues to its potential as an invasive pest.</title>
        <authorList>
            <person name="Cucini C."/>
            <person name="Boschi S."/>
            <person name="Funari R."/>
            <person name="Cardaioli E."/>
            <person name="Iannotti N."/>
            <person name="Marturano G."/>
            <person name="Paoli F."/>
            <person name="Bruttini M."/>
            <person name="Carapelli A."/>
            <person name="Frati F."/>
            <person name="Nardi F."/>
        </authorList>
    </citation>
    <scope>NUCLEOTIDE SEQUENCE [LARGE SCALE GENOMIC DNA]</scope>
    <source>
        <strain evidence="2">DMR45628</strain>
    </source>
</reference>
<protein>
    <submittedName>
        <fullName evidence="2">Uncharacterized protein</fullName>
    </submittedName>
</protein>
<dbReference type="AlphaFoldDB" id="A0AAW1LV51"/>
<comment type="caution">
    <text evidence="2">The sequence shown here is derived from an EMBL/GenBank/DDBJ whole genome shotgun (WGS) entry which is preliminary data.</text>
</comment>
<evidence type="ECO:0000313" key="3">
    <source>
        <dbReference type="Proteomes" id="UP001458880"/>
    </source>
</evidence>
<dbReference type="Proteomes" id="UP001458880">
    <property type="component" value="Unassembled WGS sequence"/>
</dbReference>
<proteinExistence type="predicted"/>
<evidence type="ECO:0000313" key="2">
    <source>
        <dbReference type="EMBL" id="KAK9737721.1"/>
    </source>
</evidence>
<name>A0AAW1LV51_POPJA</name>
<accession>A0AAW1LV51</accession>
<evidence type="ECO:0000256" key="1">
    <source>
        <dbReference type="SAM" id="MobiDB-lite"/>
    </source>
</evidence>
<keyword evidence="3" id="KW-1185">Reference proteome</keyword>
<gene>
    <name evidence="2" type="ORF">QE152_g10458</name>
</gene>
<dbReference type="EMBL" id="JASPKY010000096">
    <property type="protein sequence ID" value="KAK9737721.1"/>
    <property type="molecule type" value="Genomic_DNA"/>
</dbReference>
<feature type="region of interest" description="Disordered" evidence="1">
    <location>
        <begin position="20"/>
        <end position="39"/>
    </location>
</feature>